<feature type="domain" description="N-acetyltransferase" evidence="1">
    <location>
        <begin position="18"/>
        <end position="194"/>
    </location>
</feature>
<protein>
    <submittedName>
        <fullName evidence="2">GNAT family N-acetyltransferase</fullName>
    </submittedName>
</protein>
<dbReference type="EMBL" id="JAVFCB010000002">
    <property type="protein sequence ID" value="MDQ4213222.1"/>
    <property type="molecule type" value="Genomic_DNA"/>
</dbReference>
<dbReference type="RefSeq" id="WP_308488156.1">
    <property type="nucleotide sequence ID" value="NZ_JAVFCB010000002.1"/>
</dbReference>
<gene>
    <name evidence="2" type="ORF">RBR11_04775</name>
</gene>
<name>A0ABU0XDM9_9MICO</name>
<keyword evidence="3" id="KW-1185">Reference proteome</keyword>
<reference evidence="2 3" key="1">
    <citation type="submission" date="2023-08" db="EMBL/GenBank/DDBJ databases">
        <title>Microbacterium sp. nov., isolated from a waste landfill.</title>
        <authorList>
            <person name="Wen W."/>
        </authorList>
    </citation>
    <scope>NUCLEOTIDE SEQUENCE [LARGE SCALE GENOMIC DNA]</scope>
    <source>
        <strain evidence="2 3">ASV81</strain>
    </source>
</reference>
<dbReference type="PROSITE" id="PS51186">
    <property type="entry name" value="GNAT"/>
    <property type="match status" value="1"/>
</dbReference>
<sequence length="362" mass="39891">MMTSETRIPLPAGATLHPLVLPADAARMRAYADARNRCLTETTGRDDDHLDADGVRTLLASDADMRRRAWSVELDGRMVGVAHLNVALDGDGTTAEWHVSLYREVQGRGIGSAAAAHIDELARADGVRELQTWAEQPAGDAEMLPAPTGFGGVPHDRVARFLLASGHSLEQVYRISEYTWTPGSVDRLTALRADAEAHSADYRVVGWMLPTPPRYVPGYAWMKSRMSTDAPSAGLDTPEEVWDAGRVARHDRRWADMGFDLQVTAAEHLATGELCAFNELGRRGPADSVTLQNDTLVLSAHRGHRLGLLVKTAGMLNWRDRFPLSDRIITYNAEENRPMLSINETIGFEAIAYEGAWKKDLR</sequence>
<dbReference type="InterPro" id="IPR016181">
    <property type="entry name" value="Acyl_CoA_acyltransferase"/>
</dbReference>
<dbReference type="CDD" id="cd04301">
    <property type="entry name" value="NAT_SF"/>
    <property type="match status" value="1"/>
</dbReference>
<dbReference type="Proteomes" id="UP001230289">
    <property type="component" value="Unassembled WGS sequence"/>
</dbReference>
<dbReference type="InterPro" id="IPR000182">
    <property type="entry name" value="GNAT_dom"/>
</dbReference>
<accession>A0ABU0XDM9</accession>
<dbReference type="Gene3D" id="3.40.630.30">
    <property type="match status" value="1"/>
</dbReference>
<evidence type="ECO:0000259" key="1">
    <source>
        <dbReference type="PROSITE" id="PS51186"/>
    </source>
</evidence>
<evidence type="ECO:0000313" key="3">
    <source>
        <dbReference type="Proteomes" id="UP001230289"/>
    </source>
</evidence>
<dbReference type="Pfam" id="PF00583">
    <property type="entry name" value="Acetyltransf_1"/>
    <property type="match status" value="1"/>
</dbReference>
<organism evidence="2 3">
    <name type="scientific">Microbacterium capsulatum</name>
    <dbReference type="NCBI Taxonomy" id="3041921"/>
    <lineage>
        <taxon>Bacteria</taxon>
        <taxon>Bacillati</taxon>
        <taxon>Actinomycetota</taxon>
        <taxon>Actinomycetes</taxon>
        <taxon>Micrococcales</taxon>
        <taxon>Microbacteriaceae</taxon>
        <taxon>Microbacterium</taxon>
    </lineage>
</organism>
<proteinExistence type="predicted"/>
<comment type="caution">
    <text evidence="2">The sequence shown here is derived from an EMBL/GenBank/DDBJ whole genome shotgun (WGS) entry which is preliminary data.</text>
</comment>
<evidence type="ECO:0000313" key="2">
    <source>
        <dbReference type="EMBL" id="MDQ4213222.1"/>
    </source>
</evidence>
<dbReference type="SUPFAM" id="SSF55729">
    <property type="entry name" value="Acyl-CoA N-acyltransferases (Nat)"/>
    <property type="match status" value="1"/>
</dbReference>